<name>A0A0Q1B7X4_9ARCH</name>
<dbReference type="Proteomes" id="UP000050320">
    <property type="component" value="Unassembled WGS sequence"/>
</dbReference>
<keyword evidence="1" id="KW-0378">Hydrolase</keyword>
<dbReference type="GO" id="GO:0005829">
    <property type="term" value="C:cytosol"/>
    <property type="evidence" value="ECO:0007669"/>
    <property type="project" value="TreeGrafter"/>
</dbReference>
<dbReference type="EMBL" id="LKBG01000027">
    <property type="protein sequence ID" value="KQB36310.1"/>
    <property type="molecule type" value="Genomic_DNA"/>
</dbReference>
<accession>A0A0Q1B7X4</accession>
<dbReference type="Gene3D" id="3.90.245.10">
    <property type="entry name" value="Ribonucleoside hydrolase-like"/>
    <property type="match status" value="1"/>
</dbReference>
<feature type="domain" description="Inosine/uridine-preferring nucleoside hydrolase" evidence="3">
    <location>
        <begin position="8"/>
        <end position="276"/>
    </location>
</feature>
<sequence length="290" mass="32899">MAKLVLIVDTGVDDALAIMTLVKNGIKPDFIIAASGNSDLDNTLNNTIEVTKILEENIPVYYGAYRPLIREPYYEEYHGQNGLANYTYEMHEFNKINGIIELYNTLKDEEVDIIITCPLTTLALLFSLEKNIIKNIRRIIVMGGAFALNEYGTGNVGDAEFNIFYDPEAANMVFNSGIKIYTIPLDVTMNPNFSIKDDDLNKMHVNSNESKFIYELVKYMVNRHGSFEMHDPIAALAYLNEKAFKYTTGKISVDRNGKTLLTRDEKGSCMVAYSLDINIYQKNVKNLFFK</sequence>
<dbReference type="Pfam" id="PF01156">
    <property type="entry name" value="IU_nuc_hydro"/>
    <property type="match status" value="1"/>
</dbReference>
<dbReference type="AlphaFoldDB" id="A0A0Q1B7X4"/>
<dbReference type="OrthoDB" id="33780at2157"/>
<reference evidence="4 5" key="1">
    <citation type="submission" date="2015-09" db="EMBL/GenBank/DDBJ databases">
        <title>Heavy metals and arsenic resistance mechanisms in polyextremophilic archaea of the family Ferroplasmaceae.</title>
        <authorList>
            <person name="Bulaev A.G."/>
            <person name="Kanygina A.V."/>
        </authorList>
    </citation>
    <scope>NUCLEOTIDE SEQUENCE [LARGE SCALE GENOMIC DNA]</scope>
    <source>
        <strain evidence="4 5">VT</strain>
    </source>
</reference>
<evidence type="ECO:0000256" key="1">
    <source>
        <dbReference type="ARBA" id="ARBA00022801"/>
    </source>
</evidence>
<evidence type="ECO:0000313" key="4">
    <source>
        <dbReference type="EMBL" id="KQB36310.1"/>
    </source>
</evidence>
<evidence type="ECO:0000256" key="2">
    <source>
        <dbReference type="ARBA" id="ARBA00023295"/>
    </source>
</evidence>
<dbReference type="PANTHER" id="PTHR12304">
    <property type="entry name" value="INOSINE-URIDINE PREFERRING NUCLEOSIDE HYDROLASE"/>
    <property type="match status" value="1"/>
</dbReference>
<comment type="caution">
    <text evidence="4">The sequence shown here is derived from an EMBL/GenBank/DDBJ whole genome shotgun (WGS) entry which is preliminary data.</text>
</comment>
<evidence type="ECO:0000313" key="5">
    <source>
        <dbReference type="Proteomes" id="UP000050320"/>
    </source>
</evidence>
<organism evidence="4 5">
    <name type="scientific">Acidiplasma aeolicum</name>
    <dbReference type="NCBI Taxonomy" id="507754"/>
    <lineage>
        <taxon>Archaea</taxon>
        <taxon>Methanobacteriati</taxon>
        <taxon>Thermoplasmatota</taxon>
        <taxon>Thermoplasmata</taxon>
        <taxon>Thermoplasmatales</taxon>
        <taxon>Ferroplasmaceae</taxon>
        <taxon>Acidiplasma</taxon>
    </lineage>
</organism>
<dbReference type="InterPro" id="IPR023186">
    <property type="entry name" value="IUNH"/>
</dbReference>
<keyword evidence="5" id="KW-1185">Reference proteome</keyword>
<dbReference type="PANTHER" id="PTHR12304:SF4">
    <property type="entry name" value="URIDINE NUCLEOSIDASE"/>
    <property type="match status" value="1"/>
</dbReference>
<keyword evidence="2" id="KW-0326">Glycosidase</keyword>
<dbReference type="InterPro" id="IPR036452">
    <property type="entry name" value="Ribo_hydro-like"/>
</dbReference>
<dbReference type="RefSeq" id="WP_055032289.1">
    <property type="nucleotide sequence ID" value="NZ_LKBG01000027.1"/>
</dbReference>
<dbReference type="InterPro" id="IPR001910">
    <property type="entry name" value="Inosine/uridine_hydrolase_dom"/>
</dbReference>
<dbReference type="GO" id="GO:0006152">
    <property type="term" value="P:purine nucleoside catabolic process"/>
    <property type="evidence" value="ECO:0007669"/>
    <property type="project" value="TreeGrafter"/>
</dbReference>
<gene>
    <name evidence="4" type="ORF">AOG54_07615</name>
</gene>
<dbReference type="SUPFAM" id="SSF53590">
    <property type="entry name" value="Nucleoside hydrolase"/>
    <property type="match status" value="1"/>
</dbReference>
<protein>
    <recommendedName>
        <fullName evidence="3">Inosine/uridine-preferring nucleoside hydrolase domain-containing protein</fullName>
    </recommendedName>
</protein>
<dbReference type="GO" id="GO:0008477">
    <property type="term" value="F:purine nucleosidase activity"/>
    <property type="evidence" value="ECO:0007669"/>
    <property type="project" value="TreeGrafter"/>
</dbReference>
<evidence type="ECO:0000259" key="3">
    <source>
        <dbReference type="Pfam" id="PF01156"/>
    </source>
</evidence>
<proteinExistence type="predicted"/>